<dbReference type="Proteomes" id="UP000320212">
    <property type="component" value="Unassembled WGS sequence"/>
</dbReference>
<name>A0A558G4Y5_HALVO</name>
<keyword evidence="2" id="KW-1133">Transmembrane helix</keyword>
<gene>
    <name evidence="3" type="ORF">FQA18_16845</name>
</gene>
<proteinExistence type="predicted"/>
<feature type="region of interest" description="Disordered" evidence="1">
    <location>
        <begin position="170"/>
        <end position="195"/>
    </location>
</feature>
<sequence length="195" mass="22851">MTGNDMDVDFRNRIYNRALEEQNSNLWNFKRYYTAASFWSAVDVGTDAYMALAGAVITYGLAWRTVPVWIMATLSLSVAAISIFKGNRKPGKRAEKIHTLGRNYQKLYDEIQDFIELDLKDDDREKEWIRNRFDKLASERHDLKAEATLSGIWYRWLKWRRGDEIYEEAATTDKERDLLDPEGFEQEDSEGEDES</sequence>
<evidence type="ECO:0000256" key="2">
    <source>
        <dbReference type="SAM" id="Phobius"/>
    </source>
</evidence>
<dbReference type="EMBL" id="VMTR01000185">
    <property type="protein sequence ID" value="TVT92819.1"/>
    <property type="molecule type" value="Genomic_DNA"/>
</dbReference>
<comment type="caution">
    <text evidence="3">The sequence shown here is derived from an EMBL/GenBank/DDBJ whole genome shotgun (WGS) entry which is preliminary data.</text>
</comment>
<evidence type="ECO:0000313" key="3">
    <source>
        <dbReference type="EMBL" id="TVT92819.1"/>
    </source>
</evidence>
<dbReference type="AlphaFoldDB" id="A0A558G4Y5"/>
<evidence type="ECO:0008006" key="5">
    <source>
        <dbReference type="Google" id="ProtNLM"/>
    </source>
</evidence>
<evidence type="ECO:0000256" key="1">
    <source>
        <dbReference type="SAM" id="MobiDB-lite"/>
    </source>
</evidence>
<accession>A0A558G4Y5</accession>
<keyword evidence="2" id="KW-0472">Membrane</keyword>
<evidence type="ECO:0000313" key="4">
    <source>
        <dbReference type="Proteomes" id="UP000320212"/>
    </source>
</evidence>
<reference evidence="3 4" key="1">
    <citation type="submission" date="2019-07" db="EMBL/GenBank/DDBJ databases">
        <title>Draft genome sequence of Haloferax volcanii SS0101, isolated from salt farm in Samut Sakhon, Thailand.</title>
        <authorList>
            <person name="Wanthongcharoen S."/>
            <person name="Yamprayoonswat W."/>
            <person name="Ruangsuj P."/>
            <person name="Thongpramul N."/>
            <person name="Jumpathong W."/>
            <person name="Sittihan S."/>
            <person name="Kanjanavas P."/>
            <person name="Yasawong M."/>
        </authorList>
    </citation>
    <scope>NUCLEOTIDE SEQUENCE [LARGE SCALE GENOMIC DNA]</scope>
    <source>
        <strain evidence="3 4">SS0101</strain>
    </source>
</reference>
<feature type="compositionally biased region" description="Acidic residues" evidence="1">
    <location>
        <begin position="180"/>
        <end position="195"/>
    </location>
</feature>
<dbReference type="RefSeq" id="WP_144859384.1">
    <property type="nucleotide sequence ID" value="NZ_VMTR01000185.1"/>
</dbReference>
<organism evidence="3 4">
    <name type="scientific">Haloferax volcanii</name>
    <name type="common">Halobacterium volcanii</name>
    <dbReference type="NCBI Taxonomy" id="2246"/>
    <lineage>
        <taxon>Archaea</taxon>
        <taxon>Methanobacteriati</taxon>
        <taxon>Methanobacteriota</taxon>
        <taxon>Stenosarchaea group</taxon>
        <taxon>Halobacteria</taxon>
        <taxon>Halobacteriales</taxon>
        <taxon>Haloferacaceae</taxon>
        <taxon>Haloferax</taxon>
    </lineage>
</organism>
<protein>
    <recommendedName>
        <fullName evidence="5">SLATT domain-containing protein</fullName>
    </recommendedName>
</protein>
<feature type="transmembrane region" description="Helical" evidence="2">
    <location>
        <begin position="66"/>
        <end position="84"/>
    </location>
</feature>
<keyword evidence="2" id="KW-0812">Transmembrane</keyword>